<name>A0A3M4WD42_PSECI</name>
<dbReference type="EMBL" id="RBRY01000031">
    <property type="protein sequence ID" value="RMR61617.1"/>
    <property type="molecule type" value="Genomic_DNA"/>
</dbReference>
<dbReference type="SUPFAM" id="SSF51306">
    <property type="entry name" value="LexA/Signal peptidase"/>
    <property type="match status" value="1"/>
</dbReference>
<feature type="domain" description="HTH cro/C1-type" evidence="1">
    <location>
        <begin position="23"/>
        <end position="76"/>
    </location>
</feature>
<comment type="caution">
    <text evidence="2">The sequence shown here is derived from an EMBL/GenBank/DDBJ whole genome shotgun (WGS) entry which is preliminary data.</text>
</comment>
<dbReference type="InterPro" id="IPR039418">
    <property type="entry name" value="LexA-like"/>
</dbReference>
<evidence type="ECO:0000259" key="1">
    <source>
        <dbReference type="PROSITE" id="PS50943"/>
    </source>
</evidence>
<organism evidence="2 3">
    <name type="scientific">Pseudomonas cichorii</name>
    <dbReference type="NCBI Taxonomy" id="36746"/>
    <lineage>
        <taxon>Bacteria</taxon>
        <taxon>Pseudomonadati</taxon>
        <taxon>Pseudomonadota</taxon>
        <taxon>Gammaproteobacteria</taxon>
        <taxon>Pseudomonadales</taxon>
        <taxon>Pseudomonadaceae</taxon>
        <taxon>Pseudomonas</taxon>
    </lineage>
</organism>
<dbReference type="SMART" id="SM00530">
    <property type="entry name" value="HTH_XRE"/>
    <property type="match status" value="1"/>
</dbReference>
<dbReference type="GO" id="GO:0003677">
    <property type="term" value="F:DNA binding"/>
    <property type="evidence" value="ECO:0007669"/>
    <property type="project" value="InterPro"/>
</dbReference>
<dbReference type="Proteomes" id="UP000278332">
    <property type="component" value="Unassembled WGS sequence"/>
</dbReference>
<protein>
    <submittedName>
        <fullName evidence="2">Repressor protein c2</fullName>
    </submittedName>
</protein>
<gene>
    <name evidence="2" type="ORF">ALP84_03146</name>
</gene>
<dbReference type="PANTHER" id="PTHR33516:SF2">
    <property type="entry name" value="LEXA REPRESSOR-RELATED"/>
    <property type="match status" value="1"/>
</dbReference>
<dbReference type="SUPFAM" id="SSF47413">
    <property type="entry name" value="lambda repressor-like DNA-binding domains"/>
    <property type="match status" value="1"/>
</dbReference>
<dbReference type="Gene3D" id="1.10.260.40">
    <property type="entry name" value="lambda repressor-like DNA-binding domains"/>
    <property type="match status" value="1"/>
</dbReference>
<dbReference type="InterPro" id="IPR001387">
    <property type="entry name" value="Cro/C1-type_HTH"/>
</dbReference>
<dbReference type="CDD" id="cd06529">
    <property type="entry name" value="S24_LexA-like"/>
    <property type="match status" value="1"/>
</dbReference>
<proteinExistence type="predicted"/>
<dbReference type="PANTHER" id="PTHR33516">
    <property type="entry name" value="LEXA REPRESSOR"/>
    <property type="match status" value="1"/>
</dbReference>
<dbReference type="InterPro" id="IPR010982">
    <property type="entry name" value="Lambda_DNA-bd_dom_sf"/>
</dbReference>
<dbReference type="Gene3D" id="2.10.109.10">
    <property type="entry name" value="Umud Fragment, subunit A"/>
    <property type="match status" value="1"/>
</dbReference>
<accession>A0A3M4WD42</accession>
<dbReference type="AlphaFoldDB" id="A0A3M4WD42"/>
<evidence type="ECO:0000313" key="3">
    <source>
        <dbReference type="Proteomes" id="UP000278332"/>
    </source>
</evidence>
<dbReference type="InterPro" id="IPR036286">
    <property type="entry name" value="LexA/Signal_pep-like_sf"/>
</dbReference>
<dbReference type="Pfam" id="PF00717">
    <property type="entry name" value="Peptidase_S24"/>
    <property type="match status" value="1"/>
</dbReference>
<dbReference type="CDD" id="cd00093">
    <property type="entry name" value="HTH_XRE"/>
    <property type="match status" value="1"/>
</dbReference>
<reference evidence="2 3" key="1">
    <citation type="submission" date="2018-08" db="EMBL/GenBank/DDBJ databases">
        <title>Recombination of ecologically and evolutionarily significant loci maintains genetic cohesion in the Pseudomonas syringae species complex.</title>
        <authorList>
            <person name="Dillon M."/>
            <person name="Thakur S."/>
            <person name="Almeida R.N.D."/>
            <person name="Weir B.S."/>
            <person name="Guttman D.S."/>
        </authorList>
    </citation>
    <scope>NUCLEOTIDE SEQUENCE [LARGE SCALE GENOMIC DNA]</scope>
    <source>
        <strain evidence="2 3">ICMP 6917</strain>
    </source>
</reference>
<sequence>MSIVEPHTGCSISRMNKWYEIARKAMENLEISQEDMAERMGVTPGAVGHWLNGKREPKIDVINRFLSELDLPILETSLPSHEPGQQNVAPTAQPSRFYRYPVISWVEAGGWNEAVEPYPAGYSDTFELTDYKAKGQAFWLMVRGDSMTATAGQSIPEGMLILVDTGLEPTPGKLVIAKLPESNEATFKKLVEDAGRYFLKPLNPAYPTIPITEDCKLIGVIRQMTMRL</sequence>
<dbReference type="InterPro" id="IPR050077">
    <property type="entry name" value="LexA_repressor"/>
</dbReference>
<dbReference type="PROSITE" id="PS50943">
    <property type="entry name" value="HTH_CROC1"/>
    <property type="match status" value="1"/>
</dbReference>
<evidence type="ECO:0000313" key="2">
    <source>
        <dbReference type="EMBL" id="RMR61617.1"/>
    </source>
</evidence>
<dbReference type="Pfam" id="PF01381">
    <property type="entry name" value="HTH_3"/>
    <property type="match status" value="1"/>
</dbReference>
<dbReference type="InterPro" id="IPR015927">
    <property type="entry name" value="Peptidase_S24_S26A/B/C"/>
</dbReference>